<feature type="compositionally biased region" description="Polar residues" evidence="1">
    <location>
        <begin position="11"/>
        <end position="25"/>
    </location>
</feature>
<proteinExistence type="evidence at transcript level"/>
<reference evidence="2" key="1">
    <citation type="submission" date="2004-05" db="EMBL/GenBank/DDBJ databases">
        <authorList>
            <person name="Anton B."/>
            <person name="Leff P."/>
            <person name="Matus M."/>
            <person name="Gonzaga R."/>
            <person name="Medina R."/>
            <person name="Martinez C."/>
            <person name="Molina S.I."/>
            <person name="Cervantes R."/>
            <person name="Retana I."/>
            <person name="Arias A."/>
            <person name="Arreola R."/>
            <person name="Salazar A."/>
            <person name="Bernal G."/>
            <person name="Calva J.C."/>
            <person name="Acevedo R."/>
            <person name="Barbosa S."/>
            <person name="Pavon L."/>
            <person name="Alagon A."/>
        </authorList>
    </citation>
    <scope>NUCLEOTIDE SEQUENCE</scope>
    <source>
        <strain evidence="2">Sprague-Dawley</strain>
        <tissue evidence="2">Brainstem</tissue>
    </source>
</reference>
<organism evidence="2">
    <name type="scientific">Rattus norvegicus</name>
    <name type="common">Rat</name>
    <dbReference type="NCBI Taxonomy" id="10116"/>
    <lineage>
        <taxon>Eukaryota</taxon>
        <taxon>Metazoa</taxon>
        <taxon>Chordata</taxon>
        <taxon>Craniata</taxon>
        <taxon>Vertebrata</taxon>
        <taxon>Euteleostomi</taxon>
        <taxon>Mammalia</taxon>
        <taxon>Eutheria</taxon>
        <taxon>Euarchontoglires</taxon>
        <taxon>Glires</taxon>
        <taxon>Rodentia</taxon>
        <taxon>Myomorpha</taxon>
        <taxon>Muroidea</taxon>
        <taxon>Muridae</taxon>
        <taxon>Murinae</taxon>
        <taxon>Rattus</taxon>
    </lineage>
</organism>
<dbReference type="EMBL" id="AY624955">
    <property type="protein sequence ID" value="AAT69986.1"/>
    <property type="molecule type" value="mRNA"/>
</dbReference>
<evidence type="ECO:0000256" key="1">
    <source>
        <dbReference type="SAM" id="MobiDB-lite"/>
    </source>
</evidence>
<feature type="region of interest" description="Disordered" evidence="1">
    <location>
        <begin position="1"/>
        <end position="82"/>
    </location>
</feature>
<evidence type="ECO:0000313" key="2">
    <source>
        <dbReference type="EMBL" id="AAT69986.1"/>
    </source>
</evidence>
<dbReference type="AlphaFoldDB" id="Q6E0L1"/>
<accession>Q6E0L1</accession>
<sequence>ARVNPSIWEAESSSPALQSEFQDSQSHTEKPCFRKEKRKKCIAEKIKKKRKKNQQAKDKNADVIETRPKNKKTEGLACSLKL</sequence>
<keyword evidence="2" id="KW-0675">Receptor</keyword>
<protein>
    <submittedName>
        <fullName evidence="2">RBSC-thyroid hormone receptor associated-like polypeptide</fullName>
    </submittedName>
</protein>
<name>Q6E0L1_RAT</name>
<feature type="compositionally biased region" description="Basic and acidic residues" evidence="1">
    <location>
        <begin position="55"/>
        <end position="74"/>
    </location>
</feature>
<feature type="compositionally biased region" description="Basic residues" evidence="1">
    <location>
        <begin position="35"/>
        <end position="54"/>
    </location>
</feature>
<feature type="non-terminal residue" evidence="2">
    <location>
        <position position="1"/>
    </location>
</feature>